<accession>A0A096B6D0</accession>
<dbReference type="AlphaFoldDB" id="A0A096B6D0"/>
<evidence type="ECO:0000313" key="2">
    <source>
        <dbReference type="Proteomes" id="UP000029578"/>
    </source>
</evidence>
<dbReference type="Proteomes" id="UP000029578">
    <property type="component" value="Unassembled WGS sequence"/>
</dbReference>
<evidence type="ECO:0000313" key="1">
    <source>
        <dbReference type="EMBL" id="KGF54968.1"/>
    </source>
</evidence>
<dbReference type="SUPFAM" id="SSF82153">
    <property type="entry name" value="FAS1 domain"/>
    <property type="match status" value="1"/>
</dbReference>
<dbReference type="EMBL" id="JRNS01000118">
    <property type="protein sequence ID" value="KGF54968.1"/>
    <property type="molecule type" value="Genomic_DNA"/>
</dbReference>
<name>A0A096B6D0_9BACT</name>
<dbReference type="InterPro" id="IPR036378">
    <property type="entry name" value="FAS1_dom_sf"/>
</dbReference>
<proteinExistence type="predicted"/>
<reference evidence="1 2" key="1">
    <citation type="submission" date="2014-07" db="EMBL/GenBank/DDBJ databases">
        <authorList>
            <person name="McCorrison J."/>
            <person name="Sanka R."/>
            <person name="Torralba M."/>
            <person name="Gillis M."/>
            <person name="Haft D.H."/>
            <person name="Methe B."/>
            <person name="Sutton G."/>
            <person name="Nelson K.E."/>
        </authorList>
    </citation>
    <scope>NUCLEOTIDE SEQUENCE [LARGE SCALE GENOMIC DNA]</scope>
    <source>
        <strain evidence="1 2">DNF00666</strain>
    </source>
</reference>
<gene>
    <name evidence="1" type="ORF">HMPREF0661_01780</name>
</gene>
<organism evidence="1 2">
    <name type="scientific">Prevotella melaninogenica DNF00666</name>
    <dbReference type="NCBI Taxonomy" id="1401073"/>
    <lineage>
        <taxon>Bacteria</taxon>
        <taxon>Pseudomonadati</taxon>
        <taxon>Bacteroidota</taxon>
        <taxon>Bacteroidia</taxon>
        <taxon>Bacteroidales</taxon>
        <taxon>Prevotellaceae</taxon>
        <taxon>Prevotella</taxon>
    </lineage>
</organism>
<dbReference type="PROSITE" id="PS51257">
    <property type="entry name" value="PROKAR_LIPOPROTEIN"/>
    <property type="match status" value="1"/>
</dbReference>
<protein>
    <submittedName>
        <fullName evidence="1">Fasciclin</fullName>
    </submittedName>
</protein>
<sequence>MKKIIYIIAVCLTMGVLSSCTKYNFDDTGLANGKHDMTMWEYFKCHKYDWDSLCVMTERAGLVSLFQGTSQYGKNFTFFGPTNHSINRYLYDNGMTRVSDIPVADCKRFILNCVLPNKRVMLDDFKEGVKSSDASTPIGKGGETVAMASGKQLWIYTFRESYNGVPAAGALRIHLVSPTTTKTSDVASCNIETNTGVVHSLVYDFNLTDF</sequence>
<dbReference type="RefSeq" id="WP_036862156.1">
    <property type="nucleotide sequence ID" value="NZ_JRNS01000118.1"/>
</dbReference>
<dbReference type="Gene3D" id="2.30.180.10">
    <property type="entry name" value="FAS1 domain"/>
    <property type="match status" value="1"/>
</dbReference>
<comment type="caution">
    <text evidence="1">The sequence shown here is derived from an EMBL/GenBank/DDBJ whole genome shotgun (WGS) entry which is preliminary data.</text>
</comment>